<dbReference type="EMBL" id="AEMG01000002">
    <property type="protein sequence ID" value="EFW93614.1"/>
    <property type="molecule type" value="Genomic_DNA"/>
</dbReference>
<evidence type="ECO:0000313" key="3">
    <source>
        <dbReference type="Proteomes" id="UP000003751"/>
    </source>
</evidence>
<dbReference type="Proteomes" id="UP000003751">
    <property type="component" value="Unassembled WGS sequence"/>
</dbReference>
<reference evidence="2" key="2">
    <citation type="submission" date="2016-11" db="EMBL/GenBank/DDBJ databases">
        <authorList>
            <person name="Jaros S."/>
            <person name="Januszkiewicz K."/>
            <person name="Wedrychowicz H."/>
        </authorList>
    </citation>
    <scope>NUCLEOTIDE SEQUENCE [LARGE SCALE GENOMIC DNA]</scope>
    <source>
        <strain evidence="2">DX253</strain>
    </source>
</reference>
<reference evidence="4" key="3">
    <citation type="submission" date="2016-11" db="EMBL/GenBank/DDBJ databases">
        <authorList>
            <person name="Varghese N."/>
            <person name="Submissions S."/>
        </authorList>
    </citation>
    <scope>NUCLEOTIDE SEQUENCE [LARGE SCALE GENOMIC DNA]</scope>
    <source>
        <strain evidence="4">DX253</strain>
    </source>
</reference>
<evidence type="ECO:0008006" key="5">
    <source>
        <dbReference type="Google" id="ProtNLM"/>
    </source>
</evidence>
<dbReference type="RefSeq" id="WP_007976055.1">
    <property type="nucleotide sequence ID" value="NZ_AEMG01000002.1"/>
</dbReference>
<gene>
    <name evidence="2" type="ORF">SAMN05444342_3841</name>
    <name evidence="1" type="ORF">ZOD2009_00685</name>
</gene>
<dbReference type="EMBL" id="FRAN01000007">
    <property type="protein sequence ID" value="SHL45560.1"/>
    <property type="molecule type" value="Genomic_DNA"/>
</dbReference>
<name>E7QNW1_HALPU</name>
<organism evidence="1 3">
    <name type="scientific">Haladaptatus paucihalophilus DX253</name>
    <dbReference type="NCBI Taxonomy" id="797209"/>
    <lineage>
        <taxon>Archaea</taxon>
        <taxon>Methanobacteriati</taxon>
        <taxon>Methanobacteriota</taxon>
        <taxon>Stenosarchaea group</taxon>
        <taxon>Halobacteria</taxon>
        <taxon>Halobacteriales</taxon>
        <taxon>Haladaptataceae</taxon>
        <taxon>Haladaptatus</taxon>
    </lineage>
</organism>
<dbReference type="OrthoDB" id="248563at2157"/>
<evidence type="ECO:0000313" key="1">
    <source>
        <dbReference type="EMBL" id="EFW93614.1"/>
    </source>
</evidence>
<evidence type="ECO:0000313" key="2">
    <source>
        <dbReference type="EMBL" id="SHL45560.1"/>
    </source>
</evidence>
<proteinExistence type="predicted"/>
<dbReference type="Proteomes" id="UP000184203">
    <property type="component" value="Unassembled WGS sequence"/>
</dbReference>
<evidence type="ECO:0000313" key="4">
    <source>
        <dbReference type="Proteomes" id="UP000184203"/>
    </source>
</evidence>
<dbReference type="PATRIC" id="fig|797209.4.peg.116"/>
<protein>
    <recommendedName>
        <fullName evidence="5">CHAT domain-containing protein</fullName>
    </recommendedName>
</protein>
<dbReference type="eggNOG" id="arCOG06229">
    <property type="taxonomic scope" value="Archaea"/>
</dbReference>
<reference evidence="1 3" key="1">
    <citation type="journal article" date="2014" name="ISME J.">
        <title>Trehalose/2-sulfotrehalose biosynthesis and glycine-betaine uptake are widely spread mechanisms for osmoadaptation in the Halobacteriales.</title>
        <authorList>
            <person name="Youssef N.H."/>
            <person name="Savage-Ashlock K.N."/>
            <person name="McCully A.L."/>
            <person name="Luedtke B."/>
            <person name="Shaw E.I."/>
            <person name="Hoff W.D."/>
            <person name="Elshahed M.S."/>
        </authorList>
    </citation>
    <scope>NUCLEOTIDE SEQUENCE [LARGE SCALE GENOMIC DNA]</scope>
    <source>
        <strain evidence="1 3">DX253</strain>
    </source>
</reference>
<keyword evidence="4" id="KW-1185">Reference proteome</keyword>
<accession>E7QNW1</accession>
<sequence>MILEAFSDSKGIEITDPVEKTRFPIRTPTRVSPADVAVDDLDFPVETAVEIRTSAIEIPLSRGIFVRDFDGRLRFESGENSDGARLPSDDYVVEISNAPMKVYFSVSGSVSFERNHSESTFSFERERRIVIGARSQFQKPPGTITVTDDADDIMRAMSVFGSALKTTSPERSYPTLRGHPPLIERGEEFHVSSSIPSSATETTLVLPPEREYLYPATSLAYYLNSSVVPGKQPRLVADSFEYELDGDDGYEATVERVLRQVFFLDCLTRTNGFYSVQLHEREVVEPRLDIDLDALFDAPVAERLPAYLGVPFETLEPAISPWHLAVDMVPSEHNVEYLPFLANKLAFVRTARLPSEATEKSPELMHEFYRAGVTDSPISTDIESKTRPEIFELKGEPDTIERAWVGPGYPLRWSKLTYDGLHAEATRNKTTENASTPTIDVTIVCNDTAMQDESDVVRYYDLRELPRFDISVHHRTTKAELEKHLTEQSDFFHYIGHISDDGIQCEDGYLDARGFSEVNATTFLLNACNSYRQGTALIERGSTAGIATLSKVSNTTATDIGRSLVQLLSIGFQLQTALTVLNRVKLTGYRYIALGDSSKTLCQSESIVTPVIRVKDVDSGIFKIEVDIHPTRNTHRGTILETAAENASRYHLLAGKVGTFEFTPDRLEEYFAMERSPVEIDGELYWSDELSAEEVTELL</sequence>
<dbReference type="AlphaFoldDB" id="E7QNW1"/>